<organism evidence="1">
    <name type="scientific">uncultured Caudovirales phage</name>
    <dbReference type="NCBI Taxonomy" id="2100421"/>
    <lineage>
        <taxon>Viruses</taxon>
        <taxon>Duplodnaviria</taxon>
        <taxon>Heunggongvirae</taxon>
        <taxon>Uroviricota</taxon>
        <taxon>Caudoviricetes</taxon>
        <taxon>Peduoviridae</taxon>
        <taxon>Maltschvirus</taxon>
        <taxon>Maltschvirus maltsch</taxon>
    </lineage>
</organism>
<dbReference type="InterPro" id="IPR036388">
    <property type="entry name" value="WH-like_DNA-bd_sf"/>
</dbReference>
<reference evidence="1" key="1">
    <citation type="submission" date="2020-04" db="EMBL/GenBank/DDBJ databases">
        <authorList>
            <person name="Chiriac C."/>
            <person name="Salcher M."/>
            <person name="Ghai R."/>
            <person name="Kavagutti S V."/>
        </authorList>
    </citation>
    <scope>NUCLEOTIDE SEQUENCE</scope>
</reference>
<evidence type="ECO:0000313" key="1">
    <source>
        <dbReference type="EMBL" id="CAB4157393.1"/>
    </source>
</evidence>
<evidence type="ECO:0008006" key="2">
    <source>
        <dbReference type="Google" id="ProtNLM"/>
    </source>
</evidence>
<name>A0A6J5NER6_9CAUD</name>
<gene>
    <name evidence="1" type="ORF">UFOVP693_23</name>
</gene>
<sequence length="112" mass="12882">MDQSDHAILLRIDPWIFREEGLSLFEKMLANYVYSWTIQGKCCFVSDEWLAYKFGFTKQEVFTTLNILDMRGYIKINRAFNGGARSLSFVFSDIGDICDGVSGPDDIFEIND</sequence>
<proteinExistence type="predicted"/>
<protein>
    <recommendedName>
        <fullName evidence="2">Helix-turn-helix domain containing protein</fullName>
    </recommendedName>
</protein>
<dbReference type="Gene3D" id="1.10.10.10">
    <property type="entry name" value="Winged helix-like DNA-binding domain superfamily/Winged helix DNA-binding domain"/>
    <property type="match status" value="1"/>
</dbReference>
<dbReference type="EMBL" id="LR796650">
    <property type="protein sequence ID" value="CAB4157393.1"/>
    <property type="molecule type" value="Genomic_DNA"/>
</dbReference>
<accession>A0A6J5NER6</accession>